<reference evidence="2" key="1">
    <citation type="submission" date="2021-06" db="EMBL/GenBank/DDBJ databases">
        <authorList>
            <person name="Kallberg Y."/>
            <person name="Tangrot J."/>
            <person name="Rosling A."/>
        </authorList>
    </citation>
    <scope>NUCLEOTIDE SEQUENCE</scope>
    <source>
        <strain evidence="2">MA453B</strain>
    </source>
</reference>
<keyword evidence="3" id="KW-1185">Reference proteome</keyword>
<dbReference type="Proteomes" id="UP000789405">
    <property type="component" value="Unassembled WGS sequence"/>
</dbReference>
<name>A0A9N9JUB9_9GLOM</name>
<evidence type="ECO:0000259" key="1">
    <source>
        <dbReference type="Pfam" id="PF00026"/>
    </source>
</evidence>
<feature type="non-terminal residue" evidence="2">
    <location>
        <position position="96"/>
    </location>
</feature>
<evidence type="ECO:0000313" key="2">
    <source>
        <dbReference type="EMBL" id="CAG8792210.1"/>
    </source>
</evidence>
<dbReference type="InterPro" id="IPR021109">
    <property type="entry name" value="Peptidase_aspartic_dom_sf"/>
</dbReference>
<evidence type="ECO:0000313" key="3">
    <source>
        <dbReference type="Proteomes" id="UP000789405"/>
    </source>
</evidence>
<gene>
    <name evidence="2" type="ORF">DERYTH_LOCUS21655</name>
</gene>
<accession>A0A9N9JUB9</accession>
<dbReference type="OrthoDB" id="15189at2759"/>
<proteinExistence type="predicted"/>
<comment type="caution">
    <text evidence="2">The sequence shown here is derived from an EMBL/GenBank/DDBJ whole genome shotgun (WGS) entry which is preliminary data.</text>
</comment>
<feature type="domain" description="Peptidase A1" evidence="1">
    <location>
        <begin position="33"/>
        <end position="95"/>
    </location>
</feature>
<organism evidence="2 3">
    <name type="scientific">Dentiscutata erythropus</name>
    <dbReference type="NCBI Taxonomy" id="1348616"/>
    <lineage>
        <taxon>Eukaryota</taxon>
        <taxon>Fungi</taxon>
        <taxon>Fungi incertae sedis</taxon>
        <taxon>Mucoromycota</taxon>
        <taxon>Glomeromycotina</taxon>
        <taxon>Glomeromycetes</taxon>
        <taxon>Diversisporales</taxon>
        <taxon>Gigasporaceae</taxon>
        <taxon>Dentiscutata</taxon>
    </lineage>
</organism>
<dbReference type="InterPro" id="IPR033121">
    <property type="entry name" value="PEPTIDASE_A1"/>
</dbReference>
<dbReference type="Gene3D" id="2.40.70.10">
    <property type="entry name" value="Acid Proteases"/>
    <property type="match status" value="1"/>
</dbReference>
<sequence length="96" mass="10915">MNINRYNSGLNNNSGFIENIGLNVGLIYVLPKNFEFDRFNGILGLASQNDLVKQPEENFYENILQDFSDPNQIFSLKIGREADRTESEFTIGGIDH</sequence>
<dbReference type="AlphaFoldDB" id="A0A9N9JUB9"/>
<dbReference type="EMBL" id="CAJVPY010028152">
    <property type="protein sequence ID" value="CAG8792210.1"/>
    <property type="molecule type" value="Genomic_DNA"/>
</dbReference>
<dbReference type="SUPFAM" id="SSF50630">
    <property type="entry name" value="Acid proteases"/>
    <property type="match status" value="1"/>
</dbReference>
<dbReference type="Pfam" id="PF00026">
    <property type="entry name" value="Asp"/>
    <property type="match status" value="1"/>
</dbReference>
<protein>
    <submittedName>
        <fullName evidence="2">26906_t:CDS:1</fullName>
    </submittedName>
</protein>